<organism evidence="1 2">
    <name type="scientific">Leersia perrieri</name>
    <dbReference type="NCBI Taxonomy" id="77586"/>
    <lineage>
        <taxon>Eukaryota</taxon>
        <taxon>Viridiplantae</taxon>
        <taxon>Streptophyta</taxon>
        <taxon>Embryophyta</taxon>
        <taxon>Tracheophyta</taxon>
        <taxon>Spermatophyta</taxon>
        <taxon>Magnoliopsida</taxon>
        <taxon>Liliopsida</taxon>
        <taxon>Poales</taxon>
        <taxon>Poaceae</taxon>
        <taxon>BOP clade</taxon>
        <taxon>Oryzoideae</taxon>
        <taxon>Oryzeae</taxon>
        <taxon>Oryzinae</taxon>
        <taxon>Leersia</taxon>
    </lineage>
</organism>
<evidence type="ECO:0000313" key="2">
    <source>
        <dbReference type="Proteomes" id="UP000032180"/>
    </source>
</evidence>
<sequence length="359" mass="42057">MLFSNAQKDVKRFRYKLASILIYWKTNTANNNPNHIQDDDTGYKSDDVAILANPNDIEEFKNKKQSLSSETRYRSLMSVVSMMGVHELIGGLCSYIKSIDCKETLEKLWVQSSKPYSIRLNINKLKQILMEDQPIDLDCFNLSIRTFVYEDIHKAKKTRGPISKHYMDLQFWMSTDFGRHPDFTQKLNIEQLAMSVCQWPGMNYNVLRCKSILIPIQFYGTFILIILDQTTKIVYIIDPNPINPIYENNPYACYVPKISWIAKYLPKAMAKAYPGSRWNEHIDLWRHIIVPHVQIHNNKLSGYLVSLFMRTWSDNGLQLPDGYELRKQFLAKLLVYQENECENNMPEGIREFITCIRNK</sequence>
<protein>
    <recommendedName>
        <fullName evidence="3">Ubiquitin-like protease family profile domain-containing protein</fullName>
    </recommendedName>
</protein>
<dbReference type="AlphaFoldDB" id="A0A0D9WHM0"/>
<dbReference type="Gramene" id="LPERR05G15860.1">
    <property type="protein sequence ID" value="LPERR05G15860.1"/>
    <property type="gene ID" value="LPERR05G15860"/>
</dbReference>
<dbReference type="eggNOG" id="KOG0778">
    <property type="taxonomic scope" value="Eukaryota"/>
</dbReference>
<evidence type="ECO:0008006" key="3">
    <source>
        <dbReference type="Google" id="ProtNLM"/>
    </source>
</evidence>
<reference evidence="1" key="3">
    <citation type="submission" date="2015-04" db="UniProtKB">
        <authorList>
            <consortium name="EnsemblPlants"/>
        </authorList>
    </citation>
    <scope>IDENTIFICATION</scope>
</reference>
<dbReference type="STRING" id="77586.A0A0D9WHM0"/>
<name>A0A0D9WHM0_9ORYZ</name>
<dbReference type="Proteomes" id="UP000032180">
    <property type="component" value="Chromosome 5"/>
</dbReference>
<proteinExistence type="predicted"/>
<dbReference type="HOGENOM" id="CLU_017472_1_0_1"/>
<reference evidence="2" key="2">
    <citation type="submission" date="2013-12" db="EMBL/GenBank/DDBJ databases">
        <authorList>
            <person name="Yu Y."/>
            <person name="Lee S."/>
            <person name="de Baynast K."/>
            <person name="Wissotski M."/>
            <person name="Liu L."/>
            <person name="Talag J."/>
            <person name="Goicoechea J."/>
            <person name="Angelova A."/>
            <person name="Jetty R."/>
            <person name="Kudrna D."/>
            <person name="Golser W."/>
            <person name="Rivera L."/>
            <person name="Zhang J."/>
            <person name="Wing R."/>
        </authorList>
    </citation>
    <scope>NUCLEOTIDE SEQUENCE</scope>
</reference>
<evidence type="ECO:0000313" key="1">
    <source>
        <dbReference type="EnsemblPlants" id="LPERR05G15860.1"/>
    </source>
</evidence>
<reference evidence="1 2" key="1">
    <citation type="submission" date="2012-08" db="EMBL/GenBank/DDBJ databases">
        <title>Oryza genome evolution.</title>
        <authorList>
            <person name="Wing R.A."/>
        </authorList>
    </citation>
    <scope>NUCLEOTIDE SEQUENCE</scope>
</reference>
<keyword evidence="2" id="KW-1185">Reference proteome</keyword>
<dbReference type="EnsemblPlants" id="LPERR05G15860.1">
    <property type="protein sequence ID" value="LPERR05G15860.1"/>
    <property type="gene ID" value="LPERR05G15860"/>
</dbReference>
<accession>A0A0D9WHM0</accession>